<dbReference type="EMBL" id="BAABAS010000004">
    <property type="protein sequence ID" value="GAA4227387.1"/>
    <property type="molecule type" value="Genomic_DNA"/>
</dbReference>
<sequence>MFVAPTTLRGRHQETTIHERPPVDPGPVLCYPAGSTVLLAGLPGAGKSTLLDRLYGMRGDETAPVPAGDVRVIDSRQSRNWWARFLRPLPVRLRTPIVHATHVWRIGRAILAGHGVVAHTRGTWPHILRFFALLARWRGNRLHLILLDVDPGTARAGQIARGRVVTTATFARHCRRWYPLVDRARGGETLPPAAGVTILDRDAADGLKTIHFS</sequence>
<gene>
    <name evidence="1" type="ORF">GCM10022254_14970</name>
</gene>
<reference evidence="2" key="1">
    <citation type="journal article" date="2019" name="Int. J. Syst. Evol. Microbiol.">
        <title>The Global Catalogue of Microorganisms (GCM) 10K type strain sequencing project: providing services to taxonomists for standard genome sequencing and annotation.</title>
        <authorList>
            <consortium name="The Broad Institute Genomics Platform"/>
            <consortium name="The Broad Institute Genome Sequencing Center for Infectious Disease"/>
            <person name="Wu L."/>
            <person name="Ma J."/>
        </authorList>
    </citation>
    <scope>NUCLEOTIDE SEQUENCE [LARGE SCALE GENOMIC DNA]</scope>
    <source>
        <strain evidence="2">JCM 17440</strain>
    </source>
</reference>
<comment type="caution">
    <text evidence="1">The sequence shown here is derived from an EMBL/GenBank/DDBJ whole genome shotgun (WGS) entry which is preliminary data.</text>
</comment>
<evidence type="ECO:0008006" key="3">
    <source>
        <dbReference type="Google" id="ProtNLM"/>
    </source>
</evidence>
<organism evidence="1 2">
    <name type="scientific">Actinomadura meridiana</name>
    <dbReference type="NCBI Taxonomy" id="559626"/>
    <lineage>
        <taxon>Bacteria</taxon>
        <taxon>Bacillati</taxon>
        <taxon>Actinomycetota</taxon>
        <taxon>Actinomycetes</taxon>
        <taxon>Streptosporangiales</taxon>
        <taxon>Thermomonosporaceae</taxon>
        <taxon>Actinomadura</taxon>
    </lineage>
</organism>
<dbReference type="Gene3D" id="3.40.50.300">
    <property type="entry name" value="P-loop containing nucleotide triphosphate hydrolases"/>
    <property type="match status" value="1"/>
</dbReference>
<dbReference type="Proteomes" id="UP001501710">
    <property type="component" value="Unassembled WGS sequence"/>
</dbReference>
<keyword evidence="2" id="KW-1185">Reference proteome</keyword>
<accession>A0ABP8BVB0</accession>
<evidence type="ECO:0000313" key="2">
    <source>
        <dbReference type="Proteomes" id="UP001501710"/>
    </source>
</evidence>
<name>A0ABP8BVB0_9ACTN</name>
<proteinExistence type="predicted"/>
<evidence type="ECO:0000313" key="1">
    <source>
        <dbReference type="EMBL" id="GAA4227387.1"/>
    </source>
</evidence>
<dbReference type="SUPFAM" id="SSF52540">
    <property type="entry name" value="P-loop containing nucleoside triphosphate hydrolases"/>
    <property type="match status" value="1"/>
</dbReference>
<protein>
    <recommendedName>
        <fullName evidence="3">ATP-binding protein</fullName>
    </recommendedName>
</protein>
<dbReference type="InterPro" id="IPR027417">
    <property type="entry name" value="P-loop_NTPase"/>
</dbReference>